<reference evidence="1" key="3">
    <citation type="submission" date="2025-09" db="UniProtKB">
        <authorList>
            <consortium name="Ensembl"/>
        </authorList>
    </citation>
    <scope>IDENTIFICATION</scope>
    <source>
        <strain evidence="1">Isolate ISIS603380</strain>
    </source>
</reference>
<dbReference type="KEGG" id="lav:100662835"/>
<dbReference type="Gene3D" id="1.25.40.10">
    <property type="entry name" value="Tetratricopeptide repeat domain"/>
    <property type="match status" value="1"/>
</dbReference>
<protein>
    <submittedName>
        <fullName evidence="1">Chromosome 8 open reading frame 76</fullName>
    </submittedName>
</protein>
<dbReference type="OrthoDB" id="6334002at2759"/>
<dbReference type="Proteomes" id="UP000007646">
    <property type="component" value="Unassembled WGS sequence"/>
</dbReference>
<dbReference type="Pfam" id="PF17826">
    <property type="entry name" value="DUF5588"/>
    <property type="match status" value="1"/>
</dbReference>
<dbReference type="FunCoup" id="G3SX29">
    <property type="interactions" value="86"/>
</dbReference>
<reference evidence="1 2" key="1">
    <citation type="submission" date="2009-06" db="EMBL/GenBank/DDBJ databases">
        <title>The Genome Sequence of Loxodonta africana (African elephant).</title>
        <authorList>
            <person name="Di Palma F."/>
            <person name="Heiman D."/>
            <person name="Young S."/>
            <person name="Johnson J."/>
            <person name="Lander E.S."/>
            <person name="Lindblad-Toh K."/>
        </authorList>
    </citation>
    <scope>NUCLEOTIDE SEQUENCE [LARGE SCALE GENOMIC DNA]</scope>
    <source>
        <strain evidence="1 2">Isolate ISIS603380</strain>
    </source>
</reference>
<dbReference type="InterPro" id="IPR041404">
    <property type="entry name" value="DUF5588"/>
</dbReference>
<keyword evidence="2" id="KW-1185">Reference proteome</keyword>
<gene>
    <name evidence="1" type="primary">C8orf76</name>
</gene>
<accession>G3SX29</accession>
<dbReference type="PANTHER" id="PTHR31919">
    <property type="entry name" value="ZINC FINGERS AND HOMEOBOXES PROTEIN 1, ISOFORM 2"/>
    <property type="match status" value="1"/>
</dbReference>
<dbReference type="InterPro" id="IPR011990">
    <property type="entry name" value="TPR-like_helical_dom_sf"/>
</dbReference>
<dbReference type="AlphaFoldDB" id="G3SX29"/>
<dbReference type="Ensembl" id="ENSLAFT00000005882.2">
    <property type="protein sequence ID" value="ENSLAFP00000004934.2"/>
    <property type="gene ID" value="ENSLAFG00000005882.2"/>
</dbReference>
<dbReference type="OMA" id="EWIADNN"/>
<dbReference type="eggNOG" id="ENOG502QW95">
    <property type="taxonomic scope" value="Eukaryota"/>
</dbReference>
<name>G3SX29_LOXAF</name>
<sequence>MENGCWLFGGEFEDSVFEEGRERRAGPPASYCAKCCEPQWFYEETGSNDDVEALTIKKFKGDLAYRRQEYQKALQEYSSVSEKLSFSSFAMKRDVQEGQARCLTHLGRHAEALQIAANLENKATNTDHLTTVLYLQFAICSSLQNLEKTIVCLQKLISLHPFNPWNWGKLAEAYLNLGPALSASSQKRNSCTSSDKTIKSSSLHSEKDCLLCFPETLPGSPRFSVDTSGSDSQQNEKALKSTHNCMSEKRGALLRQTQIKACAAFVRTRLLLQLTQSQQTSFALERNLKTQQEIEDKMKGFCFKEESLLLISEVMGEDIVPEKIKDEVHTEVRCVGSAALTASVIASSEEFEDKWFKKIKDHFCSIENQFQTEIQILA</sequence>
<dbReference type="PANTHER" id="PTHR31919:SF1">
    <property type="entry name" value="ZINC FINGERS AND HOMEOBOXES PROTEIN 1, ISOFORM 2"/>
    <property type="match status" value="1"/>
</dbReference>
<dbReference type="SUPFAM" id="SSF48452">
    <property type="entry name" value="TPR-like"/>
    <property type="match status" value="1"/>
</dbReference>
<proteinExistence type="predicted"/>
<organism evidence="1 2">
    <name type="scientific">Loxodonta africana</name>
    <name type="common">African elephant</name>
    <dbReference type="NCBI Taxonomy" id="9785"/>
    <lineage>
        <taxon>Eukaryota</taxon>
        <taxon>Metazoa</taxon>
        <taxon>Chordata</taxon>
        <taxon>Craniata</taxon>
        <taxon>Vertebrata</taxon>
        <taxon>Euteleostomi</taxon>
        <taxon>Mammalia</taxon>
        <taxon>Eutheria</taxon>
        <taxon>Afrotheria</taxon>
        <taxon>Proboscidea</taxon>
        <taxon>Elephantidae</taxon>
        <taxon>Loxodonta</taxon>
    </lineage>
</organism>
<dbReference type="InParanoid" id="G3SX29"/>
<evidence type="ECO:0000313" key="1">
    <source>
        <dbReference type="Ensembl" id="ENSLAFP00000004934.2"/>
    </source>
</evidence>
<reference evidence="1" key="2">
    <citation type="submission" date="2025-08" db="UniProtKB">
        <authorList>
            <consortium name="Ensembl"/>
        </authorList>
    </citation>
    <scope>IDENTIFICATION</scope>
    <source>
        <strain evidence="1">Isolate ISIS603380</strain>
    </source>
</reference>
<evidence type="ECO:0000313" key="2">
    <source>
        <dbReference type="Proteomes" id="UP000007646"/>
    </source>
</evidence>
<dbReference type="GeneTree" id="ENSGT00390000011435"/>